<evidence type="ECO:0000259" key="1">
    <source>
        <dbReference type="Pfam" id="PF01882"/>
    </source>
</evidence>
<dbReference type="Proteomes" id="UP000292927">
    <property type="component" value="Unassembled WGS sequence"/>
</dbReference>
<dbReference type="InterPro" id="IPR002881">
    <property type="entry name" value="DUF58"/>
</dbReference>
<accession>A0A4Q7NZP1</accession>
<keyword evidence="3" id="KW-1185">Reference proteome</keyword>
<protein>
    <submittedName>
        <fullName evidence="2">Uncharacterized protein DUF58</fullName>
    </submittedName>
</protein>
<dbReference type="Pfam" id="PF01882">
    <property type="entry name" value="DUF58"/>
    <property type="match status" value="1"/>
</dbReference>
<organism evidence="2 3">
    <name type="scientific">Cuneatibacter caecimuris</name>
    <dbReference type="NCBI Taxonomy" id="1796618"/>
    <lineage>
        <taxon>Bacteria</taxon>
        <taxon>Bacillati</taxon>
        <taxon>Bacillota</taxon>
        <taxon>Clostridia</taxon>
        <taxon>Lachnospirales</taxon>
        <taxon>Lachnospiraceae</taxon>
        <taxon>Cuneatibacter</taxon>
    </lineage>
</organism>
<dbReference type="PANTHER" id="PTHR34351">
    <property type="entry name" value="SLR1927 PROTEIN-RELATED"/>
    <property type="match status" value="1"/>
</dbReference>
<sequence>MPLLYAAIGAALLYILQEKLYRKFWDLGLDANIKFAETAVKEGDSCVLQEVVSNQKWLPLPLLHVKFQLHRKLVFLEEENISQSDLYYKHDVFSLLPYQRITRNIKIQCTGRGYYEITSVSLVSTNLFFAGSLACNPECGAYLYVYPVKSSLAALKIPFRKMMGTVLTDRRLYEDPFEFRGIRPYQSYDSMKDINWKASAKTGEWKVNQHHDTSSQEVRILLNLEDCGVRVHEDLQEESIRIAYTLLEWFVKQGVETGIYSNGRDILTRMPVEVPKGAGGPHAETAARALARLDLRQKKDAFSGILSETGNSGDALLVLVSSNQGKDLQREADRLSRNPRGFYWIAPVNEEIPREISLPAENCFYLEVNANEKN</sequence>
<reference evidence="2 3" key="1">
    <citation type="submission" date="2019-02" db="EMBL/GenBank/DDBJ databases">
        <title>Genomic Encyclopedia of Type Strains, Phase IV (KMG-IV): sequencing the most valuable type-strain genomes for metagenomic binning, comparative biology and taxonomic classification.</title>
        <authorList>
            <person name="Goeker M."/>
        </authorList>
    </citation>
    <scope>NUCLEOTIDE SEQUENCE [LARGE SCALE GENOMIC DNA]</scope>
    <source>
        <strain evidence="2 3">DSM 29486</strain>
    </source>
</reference>
<evidence type="ECO:0000313" key="3">
    <source>
        <dbReference type="Proteomes" id="UP000292927"/>
    </source>
</evidence>
<name>A0A4Q7NZP1_9FIRM</name>
<dbReference type="AlphaFoldDB" id="A0A4Q7NZP1"/>
<dbReference type="EMBL" id="SGXF01000006">
    <property type="protein sequence ID" value="RZS92963.1"/>
    <property type="molecule type" value="Genomic_DNA"/>
</dbReference>
<evidence type="ECO:0000313" key="2">
    <source>
        <dbReference type="EMBL" id="RZS92963.1"/>
    </source>
</evidence>
<feature type="domain" description="DUF58" evidence="1">
    <location>
        <begin position="182"/>
        <end position="336"/>
    </location>
</feature>
<dbReference type="PANTHER" id="PTHR34351:SF2">
    <property type="entry name" value="DUF58 DOMAIN-CONTAINING PROTEIN"/>
    <property type="match status" value="1"/>
</dbReference>
<dbReference type="RefSeq" id="WP_165388932.1">
    <property type="nucleotide sequence ID" value="NZ_SGXF01000006.1"/>
</dbReference>
<comment type="caution">
    <text evidence="2">The sequence shown here is derived from an EMBL/GenBank/DDBJ whole genome shotgun (WGS) entry which is preliminary data.</text>
</comment>
<gene>
    <name evidence="2" type="ORF">EV209_2708</name>
</gene>
<proteinExistence type="predicted"/>